<evidence type="ECO:0000256" key="1">
    <source>
        <dbReference type="ARBA" id="ARBA00008645"/>
    </source>
</evidence>
<proteinExistence type="inferred from homology"/>
<dbReference type="GO" id="GO:0016020">
    <property type="term" value="C:membrane"/>
    <property type="evidence" value="ECO:0007669"/>
    <property type="project" value="TreeGrafter"/>
</dbReference>
<feature type="domain" description="AB hydrolase-1" evidence="3">
    <location>
        <begin position="33"/>
        <end position="272"/>
    </location>
</feature>
<accession>A0A1I3BGP8</accession>
<dbReference type="PANTHER" id="PTHR43798">
    <property type="entry name" value="MONOACYLGLYCEROL LIPASE"/>
    <property type="match status" value="1"/>
</dbReference>
<evidence type="ECO:0000256" key="2">
    <source>
        <dbReference type="ARBA" id="ARBA00022801"/>
    </source>
</evidence>
<evidence type="ECO:0000313" key="4">
    <source>
        <dbReference type="EMBL" id="SFH60911.1"/>
    </source>
</evidence>
<dbReference type="STRING" id="1114924.SAMN05216258_10147"/>
<dbReference type="PANTHER" id="PTHR43798:SF14">
    <property type="entry name" value="SERINE HYDROLASE-LIKE PROTEIN DDB_G0286239"/>
    <property type="match status" value="1"/>
</dbReference>
<dbReference type="EMBL" id="FOQH01000001">
    <property type="protein sequence ID" value="SFH60911.1"/>
    <property type="molecule type" value="Genomic_DNA"/>
</dbReference>
<protein>
    <submittedName>
        <fullName evidence="4">Pimeloyl-ACP methyl ester carboxylesterase</fullName>
    </submittedName>
</protein>
<dbReference type="Proteomes" id="UP000199377">
    <property type="component" value="Unassembled WGS sequence"/>
</dbReference>
<dbReference type="Pfam" id="PF00561">
    <property type="entry name" value="Abhydrolase_1"/>
    <property type="match status" value="1"/>
</dbReference>
<dbReference type="AlphaFoldDB" id="A0A1I3BGP8"/>
<comment type="similarity">
    <text evidence="1">Belongs to the AB hydrolase superfamily.</text>
</comment>
<dbReference type="SUPFAM" id="SSF53474">
    <property type="entry name" value="alpha/beta-Hydrolases"/>
    <property type="match status" value="1"/>
</dbReference>
<evidence type="ECO:0000313" key="5">
    <source>
        <dbReference type="Proteomes" id="UP000199377"/>
    </source>
</evidence>
<dbReference type="InterPro" id="IPR050266">
    <property type="entry name" value="AB_hydrolase_sf"/>
</dbReference>
<keyword evidence="5" id="KW-1185">Reference proteome</keyword>
<dbReference type="InterPro" id="IPR029058">
    <property type="entry name" value="AB_hydrolase_fold"/>
</dbReference>
<dbReference type="RefSeq" id="WP_092856552.1">
    <property type="nucleotide sequence ID" value="NZ_FOQH01000001.1"/>
</dbReference>
<dbReference type="InterPro" id="IPR000073">
    <property type="entry name" value="AB_hydrolase_1"/>
</dbReference>
<dbReference type="Gene3D" id="3.40.50.1820">
    <property type="entry name" value="alpha/beta hydrolase"/>
    <property type="match status" value="1"/>
</dbReference>
<name>A0A1I3BGP8_9RHOB</name>
<gene>
    <name evidence="4" type="ORF">SAMN05216258_10147</name>
</gene>
<evidence type="ECO:0000259" key="3">
    <source>
        <dbReference type="Pfam" id="PF00561"/>
    </source>
</evidence>
<sequence>MLETLRDAPEDCAWEIDGLRFAGLAWGPRGGTPVLALHGWMDHGGSFAELAPRLTGCRVVAPDLSGQGLSGHRAAHATYNIWDDLPQLADLIDQLGWEDCVLLGHSRGANISSLLAAALPERVRAYVALDALVPQPIGEDVAATLRAFVRETRGSRPLRSFASPEEYIRRRGDKGNAERTGQALAERALIETPEGYRIRGDARLFASSAVKLSEAQVESVLRAIRCPVLNIWATEGTLSNRPQNGGVAERAAEIIPDYERIELNGDHHFHLDPEAAAPMAEAILDFLDRKRVR</sequence>
<keyword evidence="2" id="KW-0378">Hydrolase</keyword>
<dbReference type="GO" id="GO:0016787">
    <property type="term" value="F:hydrolase activity"/>
    <property type="evidence" value="ECO:0007669"/>
    <property type="project" value="UniProtKB-KW"/>
</dbReference>
<dbReference type="OrthoDB" id="9804723at2"/>
<organism evidence="4 5">
    <name type="scientific">Albimonas pacifica</name>
    <dbReference type="NCBI Taxonomy" id="1114924"/>
    <lineage>
        <taxon>Bacteria</taxon>
        <taxon>Pseudomonadati</taxon>
        <taxon>Pseudomonadota</taxon>
        <taxon>Alphaproteobacteria</taxon>
        <taxon>Rhodobacterales</taxon>
        <taxon>Paracoccaceae</taxon>
        <taxon>Albimonas</taxon>
    </lineage>
</organism>
<reference evidence="4 5" key="1">
    <citation type="submission" date="2016-10" db="EMBL/GenBank/DDBJ databases">
        <authorList>
            <person name="de Groot N.N."/>
        </authorList>
    </citation>
    <scope>NUCLEOTIDE SEQUENCE [LARGE SCALE GENOMIC DNA]</scope>
    <source>
        <strain evidence="4 5">CGMCC 1.11030</strain>
    </source>
</reference>